<evidence type="ECO:0000256" key="1">
    <source>
        <dbReference type="SAM" id="MobiDB-lite"/>
    </source>
</evidence>
<reference evidence="2 4" key="1">
    <citation type="journal article" date="2016" name="PLoS ONE">
        <title>Sequence Assembly of Yarrowia lipolytica Strain W29/CLIB89 Shows Transposable Element Diversity.</title>
        <authorList>
            <person name="Magnan C."/>
            <person name="Yu J."/>
            <person name="Chang I."/>
            <person name="Jahn E."/>
            <person name="Kanomata Y."/>
            <person name="Wu J."/>
            <person name="Zeller M."/>
            <person name="Oakes M."/>
            <person name="Baldi P."/>
            <person name="Sandmeyer S."/>
        </authorList>
    </citation>
    <scope>NUCLEOTIDE SEQUENCE [LARGE SCALE GENOMIC DNA]</scope>
    <source>
        <strain evidence="2">CLIB89</strain>
        <strain evidence="4">CLIB89(W29)</strain>
    </source>
</reference>
<feature type="region of interest" description="Disordered" evidence="1">
    <location>
        <begin position="194"/>
        <end position="225"/>
    </location>
</feature>
<dbReference type="AlphaFoldDB" id="A0A1D8NP48"/>
<sequence>MSTDDYVKHNIEFFEGKNSGPEKKLTSENYQKIADQCARLLLGFEFGTAHSTTRDDTYDTSVSSLWKHDPAPKVLDFAGGLGLVAQRISSYTSEVVGVDVSPKMVEGFNEAVLNQGITPKEMRAIVADISKPADFEKVKQEALGGFNIVFSSLSFHHLPDIDGTLEKLFDLTKSGGTILIIDFISISGEGAGEIFPDAKGHSNHSHGHDHSHHHGDPHGHSHGGEHYHVVAHHHGFSEESITKSLETAGFSNVYLSPHYVALKRTTDGISLDSNGHHPDQKLRLRIIGARK</sequence>
<gene>
    <name evidence="3" type="ORF">B0I71DRAFT_136269</name>
    <name evidence="2" type="ORF">YALI1_F25556g</name>
</gene>
<accession>A0A1D8NP48</accession>
<dbReference type="EMBL" id="KZ859099">
    <property type="protein sequence ID" value="RDW23235.1"/>
    <property type="molecule type" value="Genomic_DNA"/>
</dbReference>
<evidence type="ECO:0000313" key="5">
    <source>
        <dbReference type="Proteomes" id="UP000256601"/>
    </source>
</evidence>
<dbReference type="EMBL" id="CP017558">
    <property type="protein sequence ID" value="AOW07409.1"/>
    <property type="molecule type" value="Genomic_DNA"/>
</dbReference>
<dbReference type="VEuPathDB" id="FungiDB:YALI0_F19140g"/>
<dbReference type="GeneID" id="2907977"/>
<evidence type="ECO:0000313" key="2">
    <source>
        <dbReference type="EMBL" id="AOW07409.1"/>
    </source>
</evidence>
<dbReference type="PANTHER" id="PTHR43861:SF1">
    <property type="entry name" value="TRANS-ACONITATE 2-METHYLTRANSFERASE"/>
    <property type="match status" value="1"/>
</dbReference>
<dbReference type="InterPro" id="IPR029063">
    <property type="entry name" value="SAM-dependent_MTases_sf"/>
</dbReference>
<dbReference type="Pfam" id="PF13489">
    <property type="entry name" value="Methyltransf_23"/>
    <property type="match status" value="1"/>
</dbReference>
<organism evidence="2 4">
    <name type="scientific">Yarrowia lipolytica</name>
    <name type="common">Candida lipolytica</name>
    <dbReference type="NCBI Taxonomy" id="4952"/>
    <lineage>
        <taxon>Eukaryota</taxon>
        <taxon>Fungi</taxon>
        <taxon>Dikarya</taxon>
        <taxon>Ascomycota</taxon>
        <taxon>Saccharomycotina</taxon>
        <taxon>Dipodascomycetes</taxon>
        <taxon>Dipodascales</taxon>
        <taxon>Dipodascales incertae sedis</taxon>
        <taxon>Yarrowia</taxon>
    </lineage>
</organism>
<dbReference type="GO" id="GO:0008168">
    <property type="term" value="F:methyltransferase activity"/>
    <property type="evidence" value="ECO:0007669"/>
    <property type="project" value="UniProtKB-KW"/>
</dbReference>
<dbReference type="Proteomes" id="UP000256601">
    <property type="component" value="Unassembled WGS sequence"/>
</dbReference>
<proteinExistence type="predicted"/>
<dbReference type="PANTHER" id="PTHR43861">
    <property type="entry name" value="TRANS-ACONITATE 2-METHYLTRANSFERASE-RELATED"/>
    <property type="match status" value="1"/>
</dbReference>
<dbReference type="Proteomes" id="UP000182444">
    <property type="component" value="Chromosome 1F"/>
</dbReference>
<feature type="compositionally biased region" description="Basic residues" evidence="1">
    <location>
        <begin position="201"/>
        <end position="213"/>
    </location>
</feature>
<keyword evidence="3" id="KW-0808">Transferase</keyword>
<dbReference type="GO" id="GO:0032259">
    <property type="term" value="P:methylation"/>
    <property type="evidence" value="ECO:0007669"/>
    <property type="project" value="UniProtKB-KW"/>
</dbReference>
<dbReference type="VEuPathDB" id="FungiDB:YALI1_F25556g"/>
<dbReference type="CDD" id="cd02440">
    <property type="entry name" value="AdoMet_MTases"/>
    <property type="match status" value="1"/>
</dbReference>
<name>A0A1D8NP48_YARLL</name>
<feature type="compositionally biased region" description="Basic and acidic residues" evidence="1">
    <location>
        <begin position="214"/>
        <end position="225"/>
    </location>
</feature>
<dbReference type="eggNOG" id="KOG1270">
    <property type="taxonomic scope" value="Eukaryota"/>
</dbReference>
<evidence type="ECO:0000313" key="3">
    <source>
        <dbReference type="EMBL" id="RDW23235.1"/>
    </source>
</evidence>
<protein>
    <submittedName>
        <fullName evidence="3">S-adenosyl-L-methionine-dependent methyltransferase</fullName>
    </submittedName>
</protein>
<dbReference type="Gene3D" id="3.40.50.150">
    <property type="entry name" value="Vaccinia Virus protein VP39"/>
    <property type="match status" value="1"/>
</dbReference>
<evidence type="ECO:0000313" key="4">
    <source>
        <dbReference type="Proteomes" id="UP000182444"/>
    </source>
</evidence>
<dbReference type="SUPFAM" id="SSF53335">
    <property type="entry name" value="S-adenosyl-L-methionine-dependent methyltransferases"/>
    <property type="match status" value="1"/>
</dbReference>
<keyword evidence="3" id="KW-0489">Methyltransferase</keyword>
<dbReference type="KEGG" id="yli:2907977"/>
<reference evidence="3 5" key="2">
    <citation type="submission" date="2018-07" db="EMBL/GenBank/DDBJ databases">
        <title>Draft Genome Assemblies for Five Robust Yarrowia lipolytica Strains Exhibiting High Lipid Production and Pentose Sugar Utilization and Sugar Alcohol Secretion from Undetoxified Lignocellulosic Biomass Hydrolysates.</title>
        <authorList>
            <consortium name="DOE Joint Genome Institute"/>
            <person name="Walker C."/>
            <person name="Ryu S."/>
            <person name="Na H."/>
            <person name="Zane M."/>
            <person name="LaButti K."/>
            <person name="Lipzen A."/>
            <person name="Haridas S."/>
            <person name="Barry K."/>
            <person name="Grigoriev I.V."/>
            <person name="Quarterman J."/>
            <person name="Slininger P."/>
            <person name="Dien B."/>
            <person name="Trinh C.T."/>
        </authorList>
    </citation>
    <scope>NUCLEOTIDE SEQUENCE [LARGE SCALE GENOMIC DNA]</scope>
    <source>
        <strain evidence="3 5">YB392</strain>
    </source>
</reference>
<dbReference type="OMA" id="FLAPRCK"/>